<evidence type="ECO:0000313" key="2">
    <source>
        <dbReference type="EMBL" id="GAI59004.1"/>
    </source>
</evidence>
<dbReference type="AlphaFoldDB" id="X1RU55"/>
<name>X1RU55_9ZZZZ</name>
<dbReference type="EMBL" id="BARW01003888">
    <property type="protein sequence ID" value="GAI59004.1"/>
    <property type="molecule type" value="Genomic_DNA"/>
</dbReference>
<feature type="transmembrane region" description="Helical" evidence="1">
    <location>
        <begin position="107"/>
        <end position="123"/>
    </location>
</feature>
<feature type="non-terminal residue" evidence="2">
    <location>
        <position position="172"/>
    </location>
</feature>
<keyword evidence="1" id="KW-0812">Transmembrane</keyword>
<feature type="transmembrane region" description="Helical" evidence="1">
    <location>
        <begin position="24"/>
        <end position="41"/>
    </location>
</feature>
<gene>
    <name evidence="2" type="ORF">S12H4_09541</name>
</gene>
<accession>X1RU55</accession>
<comment type="caution">
    <text evidence="2">The sequence shown here is derived from an EMBL/GenBank/DDBJ whole genome shotgun (WGS) entry which is preliminary data.</text>
</comment>
<sequence length="172" mass="19465">MGILASFLCSLAFFKDKYGEPNKATAGIVSFVLALLMTWGINETGFDMEGLFFDIGISSDLLYTIIPILILAGLVLIIWKLRQKSWFVIGGLFILASFFVYEKVITLTIGTILLAIGIGKFLFKKKPRVNNRYPNYTTSRPNKIRQLLQNQKVSRRLKKPRTRSNITFSGPH</sequence>
<keyword evidence="1" id="KW-1133">Transmembrane helix</keyword>
<protein>
    <submittedName>
        <fullName evidence="2">Uncharacterized protein</fullName>
    </submittedName>
</protein>
<evidence type="ECO:0000256" key="1">
    <source>
        <dbReference type="SAM" id="Phobius"/>
    </source>
</evidence>
<proteinExistence type="predicted"/>
<feature type="transmembrane region" description="Helical" evidence="1">
    <location>
        <begin position="61"/>
        <end position="79"/>
    </location>
</feature>
<keyword evidence="1" id="KW-0472">Membrane</keyword>
<reference evidence="2" key="1">
    <citation type="journal article" date="2014" name="Front. Microbiol.">
        <title>High frequency of phylogenetically diverse reductive dehalogenase-homologous genes in deep subseafloor sedimentary metagenomes.</title>
        <authorList>
            <person name="Kawai M."/>
            <person name="Futagami T."/>
            <person name="Toyoda A."/>
            <person name="Takaki Y."/>
            <person name="Nishi S."/>
            <person name="Hori S."/>
            <person name="Arai W."/>
            <person name="Tsubouchi T."/>
            <person name="Morono Y."/>
            <person name="Uchiyama I."/>
            <person name="Ito T."/>
            <person name="Fujiyama A."/>
            <person name="Inagaki F."/>
            <person name="Takami H."/>
        </authorList>
    </citation>
    <scope>NUCLEOTIDE SEQUENCE</scope>
    <source>
        <strain evidence="2">Expedition CK06-06</strain>
    </source>
</reference>
<feature type="transmembrane region" description="Helical" evidence="1">
    <location>
        <begin position="86"/>
        <end position="101"/>
    </location>
</feature>
<organism evidence="2">
    <name type="scientific">marine sediment metagenome</name>
    <dbReference type="NCBI Taxonomy" id="412755"/>
    <lineage>
        <taxon>unclassified sequences</taxon>
        <taxon>metagenomes</taxon>
        <taxon>ecological metagenomes</taxon>
    </lineage>
</organism>